<dbReference type="FunFam" id="1.20.1280.50:FF:000002">
    <property type="entry name" value="F-box only protein 44"/>
    <property type="match status" value="1"/>
</dbReference>
<dbReference type="PANTHER" id="PTHR12125">
    <property type="entry name" value="F-BOX ONLY PROTEIN 6-LIKE PROTEIN"/>
    <property type="match status" value="1"/>
</dbReference>
<dbReference type="GO" id="GO:0061630">
    <property type="term" value="F:ubiquitin protein ligase activity"/>
    <property type="evidence" value="ECO:0007669"/>
    <property type="project" value="TreeGrafter"/>
</dbReference>
<evidence type="ECO:0008006" key="6">
    <source>
        <dbReference type="Google" id="ProtNLM"/>
    </source>
</evidence>
<name>A0AAV2LZX1_KNICA</name>
<keyword evidence="1" id="KW-0833">Ubl conjugation pathway</keyword>
<keyword evidence="5" id="KW-1185">Reference proteome</keyword>
<accession>A0AAV2LZX1</accession>
<dbReference type="PROSITE" id="PS50181">
    <property type="entry name" value="FBOX"/>
    <property type="match status" value="1"/>
</dbReference>
<dbReference type="AlphaFoldDB" id="A0AAV2LZX1"/>
<dbReference type="GO" id="GO:0006516">
    <property type="term" value="P:glycoprotein catabolic process"/>
    <property type="evidence" value="ECO:0007669"/>
    <property type="project" value="TreeGrafter"/>
</dbReference>
<dbReference type="Proteomes" id="UP001497482">
    <property type="component" value="Chromosome 5"/>
</dbReference>
<dbReference type="InterPro" id="IPR007397">
    <property type="entry name" value="F-box-assoc_dom"/>
</dbReference>
<dbReference type="GO" id="GO:0036503">
    <property type="term" value="P:ERAD pathway"/>
    <property type="evidence" value="ECO:0007669"/>
    <property type="project" value="TreeGrafter"/>
</dbReference>
<feature type="domain" description="F-box" evidence="2">
    <location>
        <begin position="35"/>
        <end position="82"/>
    </location>
</feature>
<dbReference type="FunFam" id="2.60.120.260:FF:000012">
    <property type="entry name" value="F-box only protein 2"/>
    <property type="match status" value="1"/>
</dbReference>
<sequence>MSVEKPRRKRRKVMATASSSSSSLFSVPADGPLGLLPVSAVPLEIIEEIFHNLPYGQVIRHCGVVCKQWKEVADSESLWRERCRREGLVPRDVARCDWRKFYVLSKKRRNLLKNPIAEEEFKFWQIVSNGGDKWTIGDTRTPHPKENVRKIFVTSYGMCLKSQEINLKTEGCNALLMDKFQPAIKVSDWYCARSDCACEYKIKVELLNEKKKCIQKFEPEAVYLEQWNDQQWHQMTHVFTDYGPGVRFVRFVHGGKDRQYWDGMEFG</sequence>
<feature type="domain" description="FBA" evidence="3">
    <location>
        <begin position="101"/>
        <end position="267"/>
    </location>
</feature>
<dbReference type="SUPFAM" id="SSF81383">
    <property type="entry name" value="F-box domain"/>
    <property type="match status" value="1"/>
</dbReference>
<protein>
    <recommendedName>
        <fullName evidence="6">F-box protein</fullName>
    </recommendedName>
</protein>
<gene>
    <name evidence="4" type="ORF">KC01_LOCUS33771</name>
</gene>
<evidence type="ECO:0000313" key="5">
    <source>
        <dbReference type="Proteomes" id="UP001497482"/>
    </source>
</evidence>
<dbReference type="EMBL" id="OZ035827">
    <property type="protein sequence ID" value="CAL1606630.1"/>
    <property type="molecule type" value="Genomic_DNA"/>
</dbReference>
<dbReference type="PROSITE" id="PS51114">
    <property type="entry name" value="FBA"/>
    <property type="match status" value="1"/>
</dbReference>
<proteinExistence type="predicted"/>
<dbReference type="Gene3D" id="1.20.1280.50">
    <property type="match status" value="1"/>
</dbReference>
<dbReference type="InterPro" id="IPR001810">
    <property type="entry name" value="F-box_dom"/>
</dbReference>
<dbReference type="Pfam" id="PF12937">
    <property type="entry name" value="F-box-like"/>
    <property type="match status" value="1"/>
</dbReference>
<dbReference type="Pfam" id="PF04300">
    <property type="entry name" value="FBA"/>
    <property type="match status" value="1"/>
</dbReference>
<dbReference type="InterPro" id="IPR008979">
    <property type="entry name" value="Galactose-bd-like_sf"/>
</dbReference>
<dbReference type="InterPro" id="IPR039752">
    <property type="entry name" value="F-box_only"/>
</dbReference>
<reference evidence="4 5" key="1">
    <citation type="submission" date="2024-04" db="EMBL/GenBank/DDBJ databases">
        <authorList>
            <person name="Waldvogel A.-M."/>
            <person name="Schoenle A."/>
        </authorList>
    </citation>
    <scope>NUCLEOTIDE SEQUENCE [LARGE SCALE GENOMIC DNA]</scope>
</reference>
<evidence type="ECO:0000259" key="2">
    <source>
        <dbReference type="PROSITE" id="PS50181"/>
    </source>
</evidence>
<dbReference type="PANTHER" id="PTHR12125:SF12">
    <property type="entry name" value="F-BOX ONLY PROTEIN 6"/>
    <property type="match status" value="1"/>
</dbReference>
<dbReference type="SMART" id="SM00256">
    <property type="entry name" value="FBOX"/>
    <property type="match status" value="1"/>
</dbReference>
<dbReference type="Gene3D" id="2.60.120.260">
    <property type="entry name" value="Galactose-binding domain-like"/>
    <property type="match status" value="1"/>
</dbReference>
<dbReference type="GO" id="GO:0019005">
    <property type="term" value="C:SCF ubiquitin ligase complex"/>
    <property type="evidence" value="ECO:0007669"/>
    <property type="project" value="TreeGrafter"/>
</dbReference>
<dbReference type="GO" id="GO:0031146">
    <property type="term" value="P:SCF-dependent proteasomal ubiquitin-dependent protein catabolic process"/>
    <property type="evidence" value="ECO:0007669"/>
    <property type="project" value="TreeGrafter"/>
</dbReference>
<dbReference type="SUPFAM" id="SSF49785">
    <property type="entry name" value="Galactose-binding domain-like"/>
    <property type="match status" value="1"/>
</dbReference>
<evidence type="ECO:0000313" key="4">
    <source>
        <dbReference type="EMBL" id="CAL1606630.1"/>
    </source>
</evidence>
<evidence type="ECO:0000259" key="3">
    <source>
        <dbReference type="PROSITE" id="PS51114"/>
    </source>
</evidence>
<dbReference type="SMART" id="SM01198">
    <property type="entry name" value="FBA"/>
    <property type="match status" value="1"/>
</dbReference>
<evidence type="ECO:0000256" key="1">
    <source>
        <dbReference type="ARBA" id="ARBA00022786"/>
    </source>
</evidence>
<organism evidence="4 5">
    <name type="scientific">Knipowitschia caucasica</name>
    <name type="common">Caucasian dwarf goby</name>
    <name type="synonym">Pomatoschistus caucasicus</name>
    <dbReference type="NCBI Taxonomy" id="637954"/>
    <lineage>
        <taxon>Eukaryota</taxon>
        <taxon>Metazoa</taxon>
        <taxon>Chordata</taxon>
        <taxon>Craniata</taxon>
        <taxon>Vertebrata</taxon>
        <taxon>Euteleostomi</taxon>
        <taxon>Actinopterygii</taxon>
        <taxon>Neopterygii</taxon>
        <taxon>Teleostei</taxon>
        <taxon>Neoteleostei</taxon>
        <taxon>Acanthomorphata</taxon>
        <taxon>Gobiaria</taxon>
        <taxon>Gobiiformes</taxon>
        <taxon>Gobioidei</taxon>
        <taxon>Gobiidae</taxon>
        <taxon>Gobiinae</taxon>
        <taxon>Knipowitschia</taxon>
    </lineage>
</organism>
<dbReference type="GO" id="GO:0005737">
    <property type="term" value="C:cytoplasm"/>
    <property type="evidence" value="ECO:0007669"/>
    <property type="project" value="TreeGrafter"/>
</dbReference>
<dbReference type="InterPro" id="IPR036047">
    <property type="entry name" value="F-box-like_dom_sf"/>
</dbReference>